<gene>
    <name evidence="5" type="ORF">IMG5_000130</name>
</gene>
<keyword evidence="4" id="KW-0175">Coiled coil</keyword>
<dbReference type="InterPro" id="IPR019775">
    <property type="entry name" value="WD40_repeat_CS"/>
</dbReference>
<feature type="coiled-coil region" evidence="4">
    <location>
        <begin position="376"/>
        <end position="403"/>
    </location>
</feature>
<accession>G0QIP1</accession>
<dbReference type="EMBL" id="GL983040">
    <property type="protein sequence ID" value="EGR34916.1"/>
    <property type="molecule type" value="Genomic_DNA"/>
</dbReference>
<dbReference type="Pfam" id="PF00400">
    <property type="entry name" value="WD40"/>
    <property type="match status" value="2"/>
</dbReference>
<dbReference type="PROSITE" id="PS50082">
    <property type="entry name" value="WD_REPEATS_2"/>
    <property type="match status" value="1"/>
</dbReference>
<dbReference type="eggNOG" id="KOG4155">
    <property type="taxonomic scope" value="Eukaryota"/>
</dbReference>
<evidence type="ECO:0000256" key="3">
    <source>
        <dbReference type="PROSITE-ProRule" id="PRU00221"/>
    </source>
</evidence>
<evidence type="ECO:0000313" key="6">
    <source>
        <dbReference type="Proteomes" id="UP000008983"/>
    </source>
</evidence>
<dbReference type="InterPro" id="IPR015943">
    <property type="entry name" value="WD40/YVTN_repeat-like_dom_sf"/>
</dbReference>
<dbReference type="InterPro" id="IPR001680">
    <property type="entry name" value="WD40_rpt"/>
</dbReference>
<protein>
    <submittedName>
        <fullName evidence="5">Uncharacterized protein</fullName>
    </submittedName>
</protein>
<keyword evidence="6" id="KW-1185">Reference proteome</keyword>
<dbReference type="OrthoDB" id="273771at2759"/>
<dbReference type="Proteomes" id="UP000008983">
    <property type="component" value="Unassembled WGS sequence"/>
</dbReference>
<feature type="repeat" description="WD" evidence="3">
    <location>
        <begin position="129"/>
        <end position="163"/>
    </location>
</feature>
<dbReference type="PROSITE" id="PS00678">
    <property type="entry name" value="WD_REPEATS_1"/>
    <property type="match status" value="1"/>
</dbReference>
<dbReference type="STRING" id="857967.G0QIP1"/>
<dbReference type="InParanoid" id="G0QIP1"/>
<dbReference type="PANTHER" id="PTHR44324:SF4">
    <property type="entry name" value="WD40 REPEAT DOMAIN 95"/>
    <property type="match status" value="1"/>
</dbReference>
<name>G0QIP1_ICHMU</name>
<evidence type="ECO:0000313" key="5">
    <source>
        <dbReference type="EMBL" id="EGR34916.1"/>
    </source>
</evidence>
<keyword evidence="2" id="KW-0677">Repeat</keyword>
<dbReference type="InterPro" id="IPR051242">
    <property type="entry name" value="WD-EF-hand_domain"/>
</dbReference>
<organism evidence="5 6">
    <name type="scientific">Ichthyophthirius multifiliis</name>
    <name type="common">White spot disease agent</name>
    <name type="synonym">Ich</name>
    <dbReference type="NCBI Taxonomy" id="5932"/>
    <lineage>
        <taxon>Eukaryota</taxon>
        <taxon>Sar</taxon>
        <taxon>Alveolata</taxon>
        <taxon>Ciliophora</taxon>
        <taxon>Intramacronucleata</taxon>
        <taxon>Oligohymenophorea</taxon>
        <taxon>Hymenostomatida</taxon>
        <taxon>Ophryoglenina</taxon>
        <taxon>Ichthyophthirius</taxon>
    </lineage>
</organism>
<dbReference type="SMART" id="SM00320">
    <property type="entry name" value="WD40"/>
    <property type="match status" value="4"/>
</dbReference>
<keyword evidence="1 3" id="KW-0853">WD repeat</keyword>
<evidence type="ECO:0000256" key="2">
    <source>
        <dbReference type="ARBA" id="ARBA00022737"/>
    </source>
</evidence>
<dbReference type="SUPFAM" id="SSF50978">
    <property type="entry name" value="WD40 repeat-like"/>
    <property type="match status" value="1"/>
</dbReference>
<dbReference type="InterPro" id="IPR036322">
    <property type="entry name" value="WD40_repeat_dom_sf"/>
</dbReference>
<dbReference type="AlphaFoldDB" id="G0QIP1"/>
<proteinExistence type="predicted"/>
<evidence type="ECO:0000256" key="1">
    <source>
        <dbReference type="ARBA" id="ARBA00022574"/>
    </source>
</evidence>
<dbReference type="PANTHER" id="PTHR44324">
    <property type="entry name" value="WD40 REPEAT DOMAIN 95"/>
    <property type="match status" value="1"/>
</dbReference>
<reference evidence="5 6" key="1">
    <citation type="submission" date="2011-07" db="EMBL/GenBank/DDBJ databases">
        <authorList>
            <person name="Coyne R."/>
            <person name="Brami D."/>
            <person name="Johnson J."/>
            <person name="Hostetler J."/>
            <person name="Hannick L."/>
            <person name="Clark T."/>
            <person name="Cassidy-Hanley D."/>
            <person name="Inman J."/>
        </authorList>
    </citation>
    <scope>NUCLEOTIDE SEQUENCE [LARGE SCALE GENOMIC DNA]</scope>
    <source>
        <strain evidence="5 6">G5</strain>
    </source>
</reference>
<dbReference type="Gene3D" id="2.130.10.10">
    <property type="entry name" value="YVTN repeat-like/Quinoprotein amine dehydrogenase"/>
    <property type="match status" value="2"/>
</dbReference>
<dbReference type="GeneID" id="14911115"/>
<dbReference type="RefSeq" id="XP_004040220.1">
    <property type="nucleotide sequence ID" value="XM_004040172.1"/>
</dbReference>
<sequence>MTGKLNKVFNEFNDQNSIELSVFCFGARQRKFYLSDNSGNVRQYNMKNGEFLKNVNDEKEIEDSEFSKKQIQVSNKKDVNEISQMIYIHEEKLLICSYSDSTIRIYDESESEESILIKVLTGGHMNAEIVSLVYSSKQSFIASGSINGIIALWEFETGKLESILKADDIEITCLEFLDPYPAIAAASLNGAVYIWGTKNCNFKYKYQIIIKIMNSMWIDGIEQYFSVNSIICESELNYGLKRCVPVDDFIPEDVENFKPIIQKSSLNFKQFQKQKKNNNWPITQQEETNSEKKIIISEESTQSETDNLEKNETFQKYWFQYDQNKQNNKQQNQYCYIYLGDTKGFIQIWNLSDIFYTRNIIPIKEEKKKQSFQLRRKDLINASKTAENLINSQENKNNKYQLTVHALNSVLLHRWVGHQGLINKICKIEEPKSIISCSFDKHVNIWSLEGELYSKINLGVYDKQTKWYFPFDWIEQKIQDLDQVFSFLKIIENNGLSDEEIEKARKIYLIQKYFTENDINDLKNKLIKKISILEIMKKMIKTQKVFKIFHLEISQINYQQNSNKTKKMKKTQKNKDYYKINKINNKNQIKLKNSIIQNKKKNFYNKIIQNKNQKKFLILKIIFFIIIIKKLKKLVQYMIKNN</sequence>
<evidence type="ECO:0000256" key="4">
    <source>
        <dbReference type="SAM" id="Coils"/>
    </source>
</evidence>